<comment type="caution">
    <text evidence="1">The sequence shown here is derived from an EMBL/GenBank/DDBJ whole genome shotgun (WGS) entry which is preliminary data.</text>
</comment>
<dbReference type="SUPFAM" id="SSF50494">
    <property type="entry name" value="Trypsin-like serine proteases"/>
    <property type="match status" value="1"/>
</dbReference>
<dbReference type="InterPro" id="IPR009003">
    <property type="entry name" value="Peptidase_S1_PA"/>
</dbReference>
<dbReference type="GO" id="GO:0006508">
    <property type="term" value="P:proteolysis"/>
    <property type="evidence" value="ECO:0007669"/>
    <property type="project" value="UniProtKB-KW"/>
</dbReference>
<evidence type="ECO:0000313" key="1">
    <source>
        <dbReference type="EMBL" id="MFD2158435.1"/>
    </source>
</evidence>
<accession>A0ABW4Z957</accession>
<organism evidence="1 2">
    <name type="scientific">Rubritalea tangerina</name>
    <dbReference type="NCBI Taxonomy" id="430798"/>
    <lineage>
        <taxon>Bacteria</taxon>
        <taxon>Pseudomonadati</taxon>
        <taxon>Verrucomicrobiota</taxon>
        <taxon>Verrucomicrobiia</taxon>
        <taxon>Verrucomicrobiales</taxon>
        <taxon>Rubritaleaceae</taxon>
        <taxon>Rubritalea</taxon>
    </lineage>
</organism>
<dbReference type="GO" id="GO:0008233">
    <property type="term" value="F:peptidase activity"/>
    <property type="evidence" value="ECO:0007669"/>
    <property type="project" value="UniProtKB-KW"/>
</dbReference>
<dbReference type="PANTHER" id="PTHR43019">
    <property type="entry name" value="SERINE ENDOPROTEASE DEGS"/>
    <property type="match status" value="1"/>
</dbReference>
<reference evidence="2" key="1">
    <citation type="journal article" date="2019" name="Int. J. Syst. Evol. Microbiol.">
        <title>The Global Catalogue of Microorganisms (GCM) 10K type strain sequencing project: providing services to taxonomists for standard genome sequencing and annotation.</title>
        <authorList>
            <consortium name="The Broad Institute Genomics Platform"/>
            <consortium name="The Broad Institute Genome Sequencing Center for Infectious Disease"/>
            <person name="Wu L."/>
            <person name="Ma J."/>
        </authorList>
    </citation>
    <scope>NUCLEOTIDE SEQUENCE [LARGE SCALE GENOMIC DNA]</scope>
    <source>
        <strain evidence="2">CCUG 57942</strain>
    </source>
</reference>
<dbReference type="Gene3D" id="2.40.10.120">
    <property type="match status" value="1"/>
</dbReference>
<dbReference type="Pfam" id="PF13365">
    <property type="entry name" value="Trypsin_2"/>
    <property type="match status" value="1"/>
</dbReference>
<dbReference type="RefSeq" id="WP_377088683.1">
    <property type="nucleotide sequence ID" value="NZ_JBHSJL010000014.1"/>
</dbReference>
<evidence type="ECO:0000313" key="2">
    <source>
        <dbReference type="Proteomes" id="UP001597389"/>
    </source>
</evidence>
<keyword evidence="1" id="KW-0378">Hydrolase</keyword>
<keyword evidence="2" id="KW-1185">Reference proteome</keyword>
<dbReference type="Proteomes" id="UP001597389">
    <property type="component" value="Unassembled WGS sequence"/>
</dbReference>
<dbReference type="InterPro" id="IPR001940">
    <property type="entry name" value="Peptidase_S1C"/>
</dbReference>
<dbReference type="EMBL" id="JBHUJB010000023">
    <property type="protein sequence ID" value="MFD2158435.1"/>
    <property type="molecule type" value="Genomic_DNA"/>
</dbReference>
<dbReference type="PRINTS" id="PR00834">
    <property type="entry name" value="PROTEASES2C"/>
</dbReference>
<sequence>MRLFRRSILFLGLSVRLLAEAPVVIDDRALSIDFGDRIGAMVDAGQTTSAKDLGEQLKRERVAIELAEARKEISEDVYGGAVDSVGIIASVYKCGRCDDWHRSGAATCWVLSADGVMVTNYHVFANAEHSGWGVLTRDGKVSAVKEILAANKEMDIAIFKVAGEGYKPLSFGEASKVGGDAHIIAHPDGRFFTYTYGKVSRYYRTSRRGVVWMAVTAEFARGSSGGPVIDSRGNVIGMVANTQSIYYTSEKKGEGKGPFQMVIRNCVPVESMLSLIEKE</sequence>
<protein>
    <submittedName>
        <fullName evidence="1">Serine protease</fullName>
    </submittedName>
</protein>
<dbReference type="PANTHER" id="PTHR43019:SF48">
    <property type="entry name" value="PEPTIDASE S1, PA CLAN-RELATED"/>
    <property type="match status" value="1"/>
</dbReference>
<proteinExistence type="predicted"/>
<name>A0ABW4Z957_9BACT</name>
<gene>
    <name evidence="1" type="ORF">ACFSW8_05955</name>
</gene>
<keyword evidence="1" id="KW-0645">Protease</keyword>